<dbReference type="Gene3D" id="2.40.50.140">
    <property type="entry name" value="Nucleic acid-binding proteins"/>
    <property type="match status" value="1"/>
</dbReference>
<dbReference type="GeneID" id="106808958"/>
<dbReference type="InterPro" id="IPR012340">
    <property type="entry name" value="NA-bd_OB-fold"/>
</dbReference>
<gene>
    <name evidence="3" type="primary">LOC106808958</name>
</gene>
<dbReference type="RefSeq" id="XP_014667378.1">
    <property type="nucleotide sequence ID" value="XM_014811892.1"/>
</dbReference>
<dbReference type="PANTHER" id="PTHR24088">
    <property type="entry name" value="28S RIBOSOMAL PROTEIN S17, MITOCHONDRIAL"/>
    <property type="match status" value="1"/>
</dbReference>
<evidence type="ECO:0000313" key="3">
    <source>
        <dbReference type="RefSeq" id="XP_014667378.1"/>
    </source>
</evidence>
<keyword evidence="2" id="KW-1185">Reference proteome</keyword>
<sequence length="177" mass="20018">MAKRNLKEIFEKSKKVIPPAWTMEETFKDVHLVLGQVVEFPKENEAKVRVIKNAFDRNLHMYFKKRKDYHAALNLQDHTIKIGDVVLIRQLSERITLDVTHIVEKVVYPLGAVTDPITGKPVAAGRFKEHQEEISLISIGDKLSRAAMDGLSKEANRKINSDSSNTALDHSTTTKVS</sequence>
<reference evidence="3" key="1">
    <citation type="submission" date="2025-08" db="UniProtKB">
        <authorList>
            <consortium name="RefSeq"/>
        </authorList>
    </citation>
    <scope>IDENTIFICATION</scope>
</reference>
<dbReference type="Proteomes" id="UP000695022">
    <property type="component" value="Unplaced"/>
</dbReference>
<organism evidence="2 3">
    <name type="scientific">Priapulus caudatus</name>
    <name type="common">Priapulid worm</name>
    <dbReference type="NCBI Taxonomy" id="37621"/>
    <lineage>
        <taxon>Eukaryota</taxon>
        <taxon>Metazoa</taxon>
        <taxon>Ecdysozoa</taxon>
        <taxon>Scalidophora</taxon>
        <taxon>Priapulida</taxon>
        <taxon>Priapulimorpha</taxon>
        <taxon>Priapulimorphida</taxon>
        <taxon>Priapulidae</taxon>
        <taxon>Priapulus</taxon>
    </lineage>
</organism>
<accession>A0ABM1E5A7</accession>
<feature type="compositionally biased region" description="Polar residues" evidence="1">
    <location>
        <begin position="161"/>
        <end position="177"/>
    </location>
</feature>
<name>A0ABM1E5A7_PRICU</name>
<proteinExistence type="predicted"/>
<protein>
    <submittedName>
        <fullName evidence="3">28S ribosomal protein S17, mitochondrial-like</fullName>
    </submittedName>
</protein>
<dbReference type="InterPro" id="IPR039193">
    <property type="entry name" value="Ribosomal_uS17m_metazoa"/>
</dbReference>
<evidence type="ECO:0000256" key="1">
    <source>
        <dbReference type="SAM" id="MobiDB-lite"/>
    </source>
</evidence>
<evidence type="ECO:0000313" key="2">
    <source>
        <dbReference type="Proteomes" id="UP000695022"/>
    </source>
</evidence>
<dbReference type="SUPFAM" id="SSF50249">
    <property type="entry name" value="Nucleic acid-binding proteins"/>
    <property type="match status" value="1"/>
</dbReference>
<dbReference type="PANTHER" id="PTHR24088:SF0">
    <property type="entry name" value="SMALL RIBOSOMAL SUBUNIT PROTEIN US17M"/>
    <property type="match status" value="1"/>
</dbReference>
<feature type="region of interest" description="Disordered" evidence="1">
    <location>
        <begin position="154"/>
        <end position="177"/>
    </location>
</feature>